<reference evidence="6" key="1">
    <citation type="journal article" date="2023" name="Nat. Microbiol.">
        <title>Babesia duncani multi-omics identifies virulence factors and drug targets.</title>
        <authorList>
            <person name="Singh P."/>
            <person name="Lonardi S."/>
            <person name="Liang Q."/>
            <person name="Vydyam P."/>
            <person name="Khabirova E."/>
            <person name="Fang T."/>
            <person name="Gihaz S."/>
            <person name="Thekkiniath J."/>
            <person name="Munshi M."/>
            <person name="Abel S."/>
            <person name="Ciampossin L."/>
            <person name="Batugedara G."/>
            <person name="Gupta M."/>
            <person name="Lu X.M."/>
            <person name="Lenz T."/>
            <person name="Chakravarty S."/>
            <person name="Cornillot E."/>
            <person name="Hu Y."/>
            <person name="Ma W."/>
            <person name="Gonzalez L.M."/>
            <person name="Sanchez S."/>
            <person name="Estrada K."/>
            <person name="Sanchez-Flores A."/>
            <person name="Montero E."/>
            <person name="Harb O.S."/>
            <person name="Le Roch K.G."/>
            <person name="Mamoun C.B."/>
        </authorList>
    </citation>
    <scope>NUCLEOTIDE SEQUENCE</scope>
    <source>
        <strain evidence="6">WA1</strain>
    </source>
</reference>
<evidence type="ECO:0000256" key="4">
    <source>
        <dbReference type="ARBA" id="ARBA00022837"/>
    </source>
</evidence>
<accession>A0AAD9UPP2</accession>
<dbReference type="RefSeq" id="XP_067803847.1">
    <property type="nucleotide sequence ID" value="XM_067947283.1"/>
</dbReference>
<keyword evidence="4" id="KW-0106">Calcium</keyword>
<keyword evidence="3" id="KW-0479">Metal-binding</keyword>
<dbReference type="InterPro" id="IPR002804">
    <property type="entry name" value="Archease"/>
</dbReference>
<evidence type="ECO:0000256" key="2">
    <source>
        <dbReference type="ARBA" id="ARBA00022694"/>
    </source>
</evidence>
<dbReference type="EMBL" id="JALLKP010000002">
    <property type="protein sequence ID" value="KAK2197005.1"/>
    <property type="molecule type" value="Genomic_DNA"/>
</dbReference>
<dbReference type="GO" id="GO:0006388">
    <property type="term" value="P:tRNA splicing, via endonucleolytic cleavage and ligation"/>
    <property type="evidence" value="ECO:0007669"/>
    <property type="project" value="TreeGrafter"/>
</dbReference>
<dbReference type="GO" id="GO:0072669">
    <property type="term" value="C:tRNA-splicing ligase complex"/>
    <property type="evidence" value="ECO:0007669"/>
    <property type="project" value="TreeGrafter"/>
</dbReference>
<evidence type="ECO:0000259" key="5">
    <source>
        <dbReference type="Pfam" id="PF01951"/>
    </source>
</evidence>
<evidence type="ECO:0000313" key="7">
    <source>
        <dbReference type="Proteomes" id="UP001214638"/>
    </source>
</evidence>
<evidence type="ECO:0000256" key="3">
    <source>
        <dbReference type="ARBA" id="ARBA00022723"/>
    </source>
</evidence>
<dbReference type="PANTHER" id="PTHR12682:SF11">
    <property type="entry name" value="PROTEIN ARCHEASE"/>
    <property type="match status" value="1"/>
</dbReference>
<sequence>MVHFDYELNGIEISSNPPRARNRKIRSSPIEFNNAVPSFLIKEANDSFHENELINIEKENYSFTYLDHPADVILAGKGTSISKAFQSVAVALFSYMTDLELVELKHKREINIVAADLHLLLFHFLDECLYLYSGNDYFIARHVKITDEINILDKRFGNDSFELNCIVYGDFYDPEKHSNGTEIKAITMHELKIEYWINTACYLYRNDDTFIEEIKKAMQCKNSDSVTYEYKVYALVDI</sequence>
<dbReference type="KEGG" id="bdw:94336553"/>
<feature type="domain" description="Archease" evidence="5">
    <location>
        <begin position="63"/>
        <end position="194"/>
    </location>
</feature>
<dbReference type="PANTHER" id="PTHR12682">
    <property type="entry name" value="ARCHEASE"/>
    <property type="match status" value="1"/>
</dbReference>
<comment type="caution">
    <text evidence="6">The sequence shown here is derived from an EMBL/GenBank/DDBJ whole genome shotgun (WGS) entry which is preliminary data.</text>
</comment>
<dbReference type="GeneID" id="94336553"/>
<gene>
    <name evidence="6" type="ORF">BdWA1_002255</name>
</gene>
<evidence type="ECO:0000313" key="6">
    <source>
        <dbReference type="EMBL" id="KAK2197005.1"/>
    </source>
</evidence>
<evidence type="ECO:0000256" key="1">
    <source>
        <dbReference type="ARBA" id="ARBA00007963"/>
    </source>
</evidence>
<dbReference type="Pfam" id="PF01951">
    <property type="entry name" value="Archease"/>
    <property type="match status" value="1"/>
</dbReference>
<dbReference type="Gene3D" id="3.55.10.10">
    <property type="entry name" value="Archease domain"/>
    <property type="match status" value="1"/>
</dbReference>
<dbReference type="InterPro" id="IPR023572">
    <property type="entry name" value="Archease_dom"/>
</dbReference>
<dbReference type="AlphaFoldDB" id="A0AAD9UPP2"/>
<keyword evidence="2" id="KW-0819">tRNA processing</keyword>
<dbReference type="SUPFAM" id="SSF69819">
    <property type="entry name" value="MTH1598-like"/>
    <property type="match status" value="1"/>
</dbReference>
<organism evidence="6 7">
    <name type="scientific">Babesia duncani</name>
    <dbReference type="NCBI Taxonomy" id="323732"/>
    <lineage>
        <taxon>Eukaryota</taxon>
        <taxon>Sar</taxon>
        <taxon>Alveolata</taxon>
        <taxon>Apicomplexa</taxon>
        <taxon>Aconoidasida</taxon>
        <taxon>Piroplasmida</taxon>
        <taxon>Babesiidae</taxon>
        <taxon>Babesia</taxon>
    </lineage>
</organism>
<dbReference type="InterPro" id="IPR036820">
    <property type="entry name" value="Archease_dom_sf"/>
</dbReference>
<name>A0AAD9UPP2_9APIC</name>
<comment type="similarity">
    <text evidence="1">Belongs to the archease family.</text>
</comment>
<dbReference type="Proteomes" id="UP001214638">
    <property type="component" value="Unassembled WGS sequence"/>
</dbReference>
<protein>
    <submittedName>
        <fullName evidence="6">Bifunctional Archease domain superfamily/Archease/Archease domain</fullName>
    </submittedName>
</protein>
<keyword evidence="7" id="KW-1185">Reference proteome</keyword>
<proteinExistence type="inferred from homology"/>
<dbReference type="GO" id="GO:0046872">
    <property type="term" value="F:metal ion binding"/>
    <property type="evidence" value="ECO:0007669"/>
    <property type="project" value="UniProtKB-KW"/>
</dbReference>